<organism evidence="2 3">
    <name type="scientific">Paenibacillus roseus</name>
    <dbReference type="NCBI Taxonomy" id="2798579"/>
    <lineage>
        <taxon>Bacteria</taxon>
        <taxon>Bacillati</taxon>
        <taxon>Bacillota</taxon>
        <taxon>Bacilli</taxon>
        <taxon>Bacillales</taxon>
        <taxon>Paenibacillaceae</taxon>
        <taxon>Paenibacillus</taxon>
    </lineage>
</organism>
<dbReference type="EMBL" id="JAELUP010000065">
    <property type="protein sequence ID" value="MBJ6362092.1"/>
    <property type="molecule type" value="Genomic_DNA"/>
</dbReference>
<sequence length="81" mass="8978">MDIIRIGEVSDVDEDELAIRVTFPDREDQVSDWLTAIMPPIELNDDVRIQMPEIGDAVLCVFLGNGIETGFFLGTIGVDEP</sequence>
<gene>
    <name evidence="2" type="ORF">JFN88_12525</name>
</gene>
<proteinExistence type="predicted"/>
<protein>
    <recommendedName>
        <fullName evidence="1">Gp5/Type VI secretion system Vgr protein OB-fold domain-containing protein</fullName>
    </recommendedName>
</protein>
<dbReference type="Pfam" id="PF04717">
    <property type="entry name" value="Phage_base_V"/>
    <property type="match status" value="1"/>
</dbReference>
<dbReference type="RefSeq" id="WP_199019636.1">
    <property type="nucleotide sequence ID" value="NZ_JAELUP010000065.1"/>
</dbReference>
<dbReference type="Gene3D" id="2.40.50.230">
    <property type="entry name" value="Gp5 N-terminal domain"/>
    <property type="match status" value="1"/>
</dbReference>
<dbReference type="InterPro" id="IPR037026">
    <property type="entry name" value="Vgr_OB-fold_dom_sf"/>
</dbReference>
<feature type="domain" description="Gp5/Type VI secretion system Vgr protein OB-fold" evidence="1">
    <location>
        <begin position="6"/>
        <end position="75"/>
    </location>
</feature>
<keyword evidence="3" id="KW-1185">Reference proteome</keyword>
<evidence type="ECO:0000313" key="3">
    <source>
        <dbReference type="Proteomes" id="UP000640274"/>
    </source>
</evidence>
<name>A0A934J800_9BACL</name>
<dbReference type="Proteomes" id="UP000640274">
    <property type="component" value="Unassembled WGS sequence"/>
</dbReference>
<evidence type="ECO:0000313" key="2">
    <source>
        <dbReference type="EMBL" id="MBJ6362092.1"/>
    </source>
</evidence>
<accession>A0A934J800</accession>
<reference evidence="2" key="1">
    <citation type="submission" date="2020-12" db="EMBL/GenBank/DDBJ databases">
        <authorList>
            <person name="Huq M.A."/>
        </authorList>
    </citation>
    <scope>NUCLEOTIDE SEQUENCE</scope>
    <source>
        <strain evidence="2">MAHUQ-46</strain>
    </source>
</reference>
<comment type="caution">
    <text evidence="2">The sequence shown here is derived from an EMBL/GenBank/DDBJ whole genome shotgun (WGS) entry which is preliminary data.</text>
</comment>
<dbReference type="AlphaFoldDB" id="A0A934J800"/>
<dbReference type="InterPro" id="IPR006531">
    <property type="entry name" value="Gp5/Vgr_OB"/>
</dbReference>
<evidence type="ECO:0000259" key="1">
    <source>
        <dbReference type="Pfam" id="PF04717"/>
    </source>
</evidence>